<dbReference type="EMBL" id="UPPP01000083">
    <property type="protein sequence ID" value="VBB08030.1"/>
    <property type="molecule type" value="Genomic_DNA"/>
</dbReference>
<evidence type="ECO:0000313" key="16">
    <source>
        <dbReference type="EMBL" id="VBB08030.1"/>
    </source>
</evidence>
<comment type="subcellular location">
    <subcellularLocation>
        <location evidence="12">Cytoplasm</location>
    </subcellularLocation>
</comment>
<feature type="binding site" evidence="12 15">
    <location>
        <position position="47"/>
    </location>
    <ligand>
        <name>pyruvate</name>
        <dbReference type="ChEBI" id="CHEBI:15361"/>
    </ligand>
</feature>
<dbReference type="Gene3D" id="3.20.20.70">
    <property type="entry name" value="Aldolase class I"/>
    <property type="match status" value="1"/>
</dbReference>
<feature type="active site" description="Proton donor/acceptor" evidence="12 14">
    <location>
        <position position="135"/>
    </location>
</feature>
<dbReference type="NCBIfam" id="TIGR00674">
    <property type="entry name" value="dapA"/>
    <property type="match status" value="1"/>
</dbReference>
<dbReference type="GO" id="GO:0009089">
    <property type="term" value="P:lysine biosynthetic process via diaminopimelate"/>
    <property type="evidence" value="ECO:0007669"/>
    <property type="project" value="UniProtKB-UniRule"/>
</dbReference>
<dbReference type="UniPathway" id="UPA00034">
    <property type="reaction ID" value="UER00017"/>
</dbReference>
<dbReference type="GO" id="GO:0008840">
    <property type="term" value="F:4-hydroxy-tetrahydrodipicolinate synthase activity"/>
    <property type="evidence" value="ECO:0007669"/>
    <property type="project" value="UniProtKB-UniRule"/>
</dbReference>
<evidence type="ECO:0000256" key="7">
    <source>
        <dbReference type="ARBA" id="ARBA00022915"/>
    </source>
</evidence>
<keyword evidence="10 12" id="KW-0704">Schiff base</keyword>
<evidence type="ECO:0000256" key="8">
    <source>
        <dbReference type="ARBA" id="ARBA00023154"/>
    </source>
</evidence>
<evidence type="ECO:0000256" key="4">
    <source>
        <dbReference type="ARBA" id="ARBA00012086"/>
    </source>
</evidence>
<accession>A0A498RAN5</accession>
<dbReference type="GO" id="GO:0019877">
    <property type="term" value="P:diaminopimelate biosynthetic process"/>
    <property type="evidence" value="ECO:0007669"/>
    <property type="project" value="UniProtKB-UniRule"/>
</dbReference>
<dbReference type="SMART" id="SM01130">
    <property type="entry name" value="DHDPS"/>
    <property type="match status" value="1"/>
</dbReference>
<sequence length="293" mass="30962">MKQFGRVLTAMVTPFHDDYSVNYEAAAQLARYLVAHGSDGLVVAGSTGESATLNRTEKNQLFATILDAVGDKATIIAGTGSNDTHASIEATQEAAKIGVHGAMLVGPYYNKPPQEGFYQHFKAIAASTDLPLIVYNVPGRTASNILPSTIARLAEIPNIVAVKESSGNLEQVAEIIRTTPQDFLVYSGDDSLALPVLGIGGTGIISVAAHIVGRQMQEMVTAFFAGNLAKAQALHLELLPFFKAMFVTTNPIPVKTAVNLLGLDAGPLRLPLVAPQSAELELIKQAMLQVGAL</sequence>
<dbReference type="SUPFAM" id="SSF51569">
    <property type="entry name" value="Aldolase"/>
    <property type="match status" value="1"/>
</dbReference>
<evidence type="ECO:0000256" key="12">
    <source>
        <dbReference type="HAMAP-Rule" id="MF_00418"/>
    </source>
</evidence>
<dbReference type="GO" id="GO:0005829">
    <property type="term" value="C:cytosol"/>
    <property type="evidence" value="ECO:0007669"/>
    <property type="project" value="TreeGrafter"/>
</dbReference>
<dbReference type="PROSITE" id="PS00665">
    <property type="entry name" value="DHDPS_1"/>
    <property type="match status" value="1"/>
</dbReference>
<dbReference type="PRINTS" id="PR00146">
    <property type="entry name" value="DHPICSNTHASE"/>
</dbReference>
<dbReference type="AlphaFoldDB" id="A0A498RAN5"/>
<evidence type="ECO:0000256" key="15">
    <source>
        <dbReference type="PIRSR" id="PIRSR001365-2"/>
    </source>
</evidence>
<dbReference type="PIRSF" id="PIRSF001365">
    <property type="entry name" value="DHDPS"/>
    <property type="match status" value="1"/>
</dbReference>
<dbReference type="Pfam" id="PF00701">
    <property type="entry name" value="DHDPS"/>
    <property type="match status" value="1"/>
</dbReference>
<dbReference type="RefSeq" id="WP_122628944.1">
    <property type="nucleotide sequence ID" value="NZ_UPPP01000083.1"/>
</dbReference>
<keyword evidence="9 12" id="KW-0456">Lyase</keyword>
<evidence type="ECO:0000256" key="9">
    <source>
        <dbReference type="ARBA" id="ARBA00023239"/>
    </source>
</evidence>
<evidence type="ECO:0000256" key="2">
    <source>
        <dbReference type="ARBA" id="ARBA00005120"/>
    </source>
</evidence>
<dbReference type="OrthoDB" id="9782828at2"/>
<dbReference type="Proteomes" id="UP000277811">
    <property type="component" value="Unassembled WGS sequence"/>
</dbReference>
<feature type="binding site" evidence="12 15">
    <location>
        <position position="205"/>
    </location>
    <ligand>
        <name>pyruvate</name>
        <dbReference type="ChEBI" id="CHEBI:15361"/>
    </ligand>
</feature>
<evidence type="ECO:0000256" key="14">
    <source>
        <dbReference type="PIRSR" id="PIRSR001365-1"/>
    </source>
</evidence>
<dbReference type="CDD" id="cd00950">
    <property type="entry name" value="DHDPS"/>
    <property type="match status" value="1"/>
</dbReference>
<evidence type="ECO:0000256" key="13">
    <source>
        <dbReference type="PIRNR" id="PIRNR001365"/>
    </source>
</evidence>
<comment type="catalytic activity">
    <reaction evidence="11 12">
        <text>L-aspartate 4-semialdehyde + pyruvate = (2S,4S)-4-hydroxy-2,3,4,5-tetrahydrodipicolinate + H2O + H(+)</text>
        <dbReference type="Rhea" id="RHEA:34171"/>
        <dbReference type="ChEBI" id="CHEBI:15361"/>
        <dbReference type="ChEBI" id="CHEBI:15377"/>
        <dbReference type="ChEBI" id="CHEBI:15378"/>
        <dbReference type="ChEBI" id="CHEBI:67139"/>
        <dbReference type="ChEBI" id="CHEBI:537519"/>
        <dbReference type="EC" id="4.3.3.7"/>
    </reaction>
</comment>
<keyword evidence="6 12" id="KW-0028">Amino-acid biosynthesis</keyword>
<dbReference type="InterPro" id="IPR005263">
    <property type="entry name" value="DapA"/>
</dbReference>
<evidence type="ECO:0000256" key="6">
    <source>
        <dbReference type="ARBA" id="ARBA00022605"/>
    </source>
</evidence>
<dbReference type="InterPro" id="IPR020624">
    <property type="entry name" value="Schiff_base-form_aldolases_CS"/>
</dbReference>
<comment type="subunit">
    <text evidence="12">Homotetramer; dimer of dimers.</text>
</comment>
<dbReference type="InterPro" id="IPR013785">
    <property type="entry name" value="Aldolase_TIM"/>
</dbReference>
<dbReference type="PANTHER" id="PTHR12128">
    <property type="entry name" value="DIHYDRODIPICOLINATE SYNTHASE"/>
    <property type="match status" value="1"/>
</dbReference>
<proteinExistence type="inferred from homology"/>
<comment type="similarity">
    <text evidence="3 12 13">Belongs to the DapA family.</text>
</comment>
<feature type="active site" description="Schiff-base intermediate with substrate" evidence="12 14">
    <location>
        <position position="163"/>
    </location>
</feature>
<name>A0A498RAN5_9FIRM</name>
<comment type="pathway">
    <text evidence="2 12">Amino-acid biosynthesis; L-lysine biosynthesis via DAP pathway; (S)-tetrahydrodipicolinate from L-aspartate: step 3/4.</text>
</comment>
<reference evidence="16 17" key="1">
    <citation type="submission" date="2018-06" db="EMBL/GenBank/DDBJ databases">
        <authorList>
            <person name="Strepis N."/>
        </authorList>
    </citation>
    <scope>NUCLEOTIDE SEQUENCE [LARGE SCALE GENOMIC DNA]</scope>
    <source>
        <strain evidence="16">LUCI</strain>
    </source>
</reference>
<comment type="function">
    <text evidence="1 12">Catalyzes the condensation of (S)-aspartate-beta-semialdehyde [(S)-ASA] and pyruvate to 4-hydroxy-tetrahydrodipicolinate (HTPA).</text>
</comment>
<evidence type="ECO:0000256" key="1">
    <source>
        <dbReference type="ARBA" id="ARBA00003294"/>
    </source>
</evidence>
<evidence type="ECO:0000256" key="3">
    <source>
        <dbReference type="ARBA" id="ARBA00007592"/>
    </source>
</evidence>
<dbReference type="EC" id="4.3.3.7" evidence="4 12"/>
<keyword evidence="5 12" id="KW-0963">Cytoplasm</keyword>
<dbReference type="PROSITE" id="PS00666">
    <property type="entry name" value="DHDPS_2"/>
    <property type="match status" value="1"/>
</dbReference>
<evidence type="ECO:0000256" key="11">
    <source>
        <dbReference type="ARBA" id="ARBA00047836"/>
    </source>
</evidence>
<keyword evidence="17" id="KW-1185">Reference proteome</keyword>
<keyword evidence="7 12" id="KW-0220">Diaminopimelate biosynthesis</keyword>
<feature type="site" description="Part of a proton relay during catalysis" evidence="12">
    <location>
        <position position="46"/>
    </location>
</feature>
<evidence type="ECO:0000313" key="17">
    <source>
        <dbReference type="Proteomes" id="UP000277811"/>
    </source>
</evidence>
<keyword evidence="8 12" id="KW-0457">Lysine biosynthesis</keyword>
<gene>
    <name evidence="12" type="primary">dapA</name>
    <name evidence="16" type="ORF">LUCI_3295</name>
</gene>
<evidence type="ECO:0000256" key="10">
    <source>
        <dbReference type="ARBA" id="ARBA00023270"/>
    </source>
</evidence>
<evidence type="ECO:0000256" key="5">
    <source>
        <dbReference type="ARBA" id="ARBA00022490"/>
    </source>
</evidence>
<dbReference type="InterPro" id="IPR020625">
    <property type="entry name" value="Schiff_base-form_aldolases_AS"/>
</dbReference>
<comment type="caution">
    <text evidence="12">Was originally thought to be a dihydrodipicolinate synthase (DHDPS), catalyzing the condensation of (S)-aspartate-beta-semialdehyde [(S)-ASA] and pyruvate to dihydrodipicolinate (DHDP). However, it was shown in E.coli that the product of the enzymatic reaction is not dihydrodipicolinate but in fact (4S)-4-hydroxy-2,3,4,5-tetrahydro-(2S)-dipicolinic acid (HTPA), and that the consecutive dehydration reaction leading to DHDP is not spontaneous but catalyzed by DapB.</text>
</comment>
<feature type="site" description="Part of a proton relay during catalysis" evidence="12">
    <location>
        <position position="109"/>
    </location>
</feature>
<organism evidence="16 17">
    <name type="scientific">Lucifera butyrica</name>
    <dbReference type="NCBI Taxonomy" id="1351585"/>
    <lineage>
        <taxon>Bacteria</taxon>
        <taxon>Bacillati</taxon>
        <taxon>Bacillota</taxon>
        <taxon>Negativicutes</taxon>
        <taxon>Veillonellales</taxon>
        <taxon>Veillonellaceae</taxon>
        <taxon>Lucifera</taxon>
    </lineage>
</organism>
<dbReference type="PANTHER" id="PTHR12128:SF66">
    <property type="entry name" value="4-HYDROXY-2-OXOGLUTARATE ALDOLASE, MITOCHONDRIAL"/>
    <property type="match status" value="1"/>
</dbReference>
<dbReference type="InterPro" id="IPR002220">
    <property type="entry name" value="DapA-like"/>
</dbReference>
<dbReference type="HAMAP" id="MF_00418">
    <property type="entry name" value="DapA"/>
    <property type="match status" value="1"/>
</dbReference>
<protein>
    <recommendedName>
        <fullName evidence="4 12">4-hydroxy-tetrahydrodipicolinate synthase</fullName>
        <shortName evidence="12">HTPA synthase</shortName>
        <ecNumber evidence="4 12">4.3.3.7</ecNumber>
    </recommendedName>
</protein>